<name>A0ABD0QXK6_CIRMR</name>
<dbReference type="InterPro" id="IPR028889">
    <property type="entry name" value="USP"/>
</dbReference>
<evidence type="ECO:0000256" key="1">
    <source>
        <dbReference type="SAM" id="MobiDB-lite"/>
    </source>
</evidence>
<feature type="compositionally biased region" description="Acidic residues" evidence="1">
    <location>
        <begin position="1"/>
        <end position="11"/>
    </location>
</feature>
<dbReference type="PROSITE" id="PS00972">
    <property type="entry name" value="USP_1"/>
    <property type="match status" value="1"/>
</dbReference>
<protein>
    <recommendedName>
        <fullName evidence="2">USP domain-containing protein</fullName>
    </recommendedName>
</protein>
<dbReference type="Gene3D" id="3.90.70.10">
    <property type="entry name" value="Cysteine proteinases"/>
    <property type="match status" value="1"/>
</dbReference>
<dbReference type="AlphaFoldDB" id="A0ABD0QXK6"/>
<organism evidence="3 4">
    <name type="scientific">Cirrhinus mrigala</name>
    <name type="common">Mrigala</name>
    <dbReference type="NCBI Taxonomy" id="683832"/>
    <lineage>
        <taxon>Eukaryota</taxon>
        <taxon>Metazoa</taxon>
        <taxon>Chordata</taxon>
        <taxon>Craniata</taxon>
        <taxon>Vertebrata</taxon>
        <taxon>Euteleostomi</taxon>
        <taxon>Actinopterygii</taxon>
        <taxon>Neopterygii</taxon>
        <taxon>Teleostei</taxon>
        <taxon>Ostariophysi</taxon>
        <taxon>Cypriniformes</taxon>
        <taxon>Cyprinidae</taxon>
        <taxon>Labeoninae</taxon>
        <taxon>Labeonini</taxon>
        <taxon>Cirrhinus</taxon>
    </lineage>
</organism>
<comment type="caution">
    <text evidence="3">The sequence shown here is derived from an EMBL/GenBank/DDBJ whole genome shotgun (WGS) entry which is preliminary data.</text>
</comment>
<evidence type="ECO:0000313" key="3">
    <source>
        <dbReference type="EMBL" id="KAL0190458.1"/>
    </source>
</evidence>
<dbReference type="InterPro" id="IPR018200">
    <property type="entry name" value="USP_CS"/>
</dbReference>
<evidence type="ECO:0000259" key="2">
    <source>
        <dbReference type="PROSITE" id="PS50235"/>
    </source>
</evidence>
<keyword evidence="4" id="KW-1185">Reference proteome</keyword>
<proteinExistence type="predicted"/>
<gene>
    <name evidence="3" type="ORF">M9458_013156</name>
</gene>
<evidence type="ECO:0000313" key="4">
    <source>
        <dbReference type="Proteomes" id="UP001529510"/>
    </source>
</evidence>
<feature type="region of interest" description="Disordered" evidence="1">
    <location>
        <begin position="1"/>
        <end position="31"/>
    </location>
</feature>
<sequence>MFGDLFEEDGDGFSSSTPGTGVKGRECEPPPPRGKIKLCGIKNQGGTCYLNSLIQTLVFTPEFR</sequence>
<feature type="non-terminal residue" evidence="3">
    <location>
        <position position="64"/>
    </location>
</feature>
<accession>A0ABD0QXK6</accession>
<dbReference type="Pfam" id="PF00443">
    <property type="entry name" value="UCH"/>
    <property type="match status" value="1"/>
</dbReference>
<dbReference type="SUPFAM" id="SSF54001">
    <property type="entry name" value="Cysteine proteinases"/>
    <property type="match status" value="1"/>
</dbReference>
<reference evidence="3 4" key="1">
    <citation type="submission" date="2024-05" db="EMBL/GenBank/DDBJ databases">
        <title>Genome sequencing and assembly of Indian major carp, Cirrhinus mrigala (Hamilton, 1822).</title>
        <authorList>
            <person name="Mohindra V."/>
            <person name="Chowdhury L.M."/>
            <person name="Lal K."/>
            <person name="Jena J.K."/>
        </authorList>
    </citation>
    <scope>NUCLEOTIDE SEQUENCE [LARGE SCALE GENOMIC DNA]</scope>
    <source>
        <strain evidence="3">CM1030</strain>
        <tissue evidence="3">Blood</tissue>
    </source>
</reference>
<feature type="domain" description="USP" evidence="2">
    <location>
        <begin position="39"/>
        <end position="64"/>
    </location>
</feature>
<dbReference type="PROSITE" id="PS50235">
    <property type="entry name" value="USP_3"/>
    <property type="match status" value="1"/>
</dbReference>
<dbReference type="Proteomes" id="UP001529510">
    <property type="component" value="Unassembled WGS sequence"/>
</dbReference>
<dbReference type="InterPro" id="IPR001394">
    <property type="entry name" value="Peptidase_C19_UCH"/>
</dbReference>
<dbReference type="EMBL" id="JAMKFB020000006">
    <property type="protein sequence ID" value="KAL0190458.1"/>
    <property type="molecule type" value="Genomic_DNA"/>
</dbReference>
<dbReference type="InterPro" id="IPR038765">
    <property type="entry name" value="Papain-like_cys_pep_sf"/>
</dbReference>